<protein>
    <submittedName>
        <fullName evidence="1">Uncharacterized protein</fullName>
    </submittedName>
</protein>
<accession>A0A0F9IYW8</accession>
<sequence>MKGYTILGCDGRQDDGFKTCSGVRNIILDLEKIEASENYLELIKYLDKVPKIFDGPCFKPHIISNAICKMYEMGYISDKLHQYIAHFYGMHRLCGLILECCPKEK</sequence>
<organism evidence="1">
    <name type="scientific">marine sediment metagenome</name>
    <dbReference type="NCBI Taxonomy" id="412755"/>
    <lineage>
        <taxon>unclassified sequences</taxon>
        <taxon>metagenomes</taxon>
        <taxon>ecological metagenomes</taxon>
    </lineage>
</organism>
<proteinExistence type="predicted"/>
<name>A0A0F9IYW8_9ZZZZ</name>
<gene>
    <name evidence="1" type="ORF">LCGC14_1886910</name>
</gene>
<evidence type="ECO:0000313" key="1">
    <source>
        <dbReference type="EMBL" id="KKL92217.1"/>
    </source>
</evidence>
<dbReference type="EMBL" id="LAZR01019527">
    <property type="protein sequence ID" value="KKL92217.1"/>
    <property type="molecule type" value="Genomic_DNA"/>
</dbReference>
<reference evidence="1" key="1">
    <citation type="journal article" date="2015" name="Nature">
        <title>Complex archaea that bridge the gap between prokaryotes and eukaryotes.</title>
        <authorList>
            <person name="Spang A."/>
            <person name="Saw J.H."/>
            <person name="Jorgensen S.L."/>
            <person name="Zaremba-Niedzwiedzka K."/>
            <person name="Martijn J."/>
            <person name="Lind A.E."/>
            <person name="van Eijk R."/>
            <person name="Schleper C."/>
            <person name="Guy L."/>
            <person name="Ettema T.J."/>
        </authorList>
    </citation>
    <scope>NUCLEOTIDE SEQUENCE</scope>
</reference>
<dbReference type="AlphaFoldDB" id="A0A0F9IYW8"/>
<comment type="caution">
    <text evidence="1">The sequence shown here is derived from an EMBL/GenBank/DDBJ whole genome shotgun (WGS) entry which is preliminary data.</text>
</comment>